<feature type="compositionally biased region" description="Polar residues" evidence="6">
    <location>
        <begin position="405"/>
        <end position="416"/>
    </location>
</feature>
<dbReference type="GO" id="GO:0005737">
    <property type="term" value="C:cytoplasm"/>
    <property type="evidence" value="ECO:0007669"/>
    <property type="project" value="TreeGrafter"/>
</dbReference>
<gene>
    <name evidence="9" type="ORF">FIBRA_05875</name>
</gene>
<dbReference type="Gene3D" id="2.60.120.260">
    <property type="entry name" value="Galactose-binding domain-like"/>
    <property type="match status" value="1"/>
</dbReference>
<evidence type="ECO:0000256" key="5">
    <source>
        <dbReference type="SAM" id="Coils"/>
    </source>
</evidence>
<dbReference type="PANTHER" id="PTHR12953:SF0">
    <property type="entry name" value="SUN DOMAIN-CONTAINING OSSIFICATION FACTOR"/>
    <property type="match status" value="1"/>
</dbReference>
<keyword evidence="4" id="KW-0472">Membrane</keyword>
<feature type="compositionally biased region" description="Acidic residues" evidence="6">
    <location>
        <begin position="876"/>
        <end position="894"/>
    </location>
</feature>
<keyword evidence="3" id="KW-1133">Transmembrane helix</keyword>
<evidence type="ECO:0000256" key="1">
    <source>
        <dbReference type="ARBA" id="ARBA00004308"/>
    </source>
</evidence>
<feature type="chain" id="PRO_5003778608" description="SUN domain-containing protein" evidence="7">
    <location>
        <begin position="23"/>
        <end position="904"/>
    </location>
</feature>
<feature type="compositionally biased region" description="Low complexity" evidence="6">
    <location>
        <begin position="449"/>
        <end position="459"/>
    </location>
</feature>
<dbReference type="EMBL" id="HE797126">
    <property type="protein sequence ID" value="CCM03729.1"/>
    <property type="molecule type" value="Genomic_DNA"/>
</dbReference>
<dbReference type="RefSeq" id="XP_012183012.1">
    <property type="nucleotide sequence ID" value="XM_012327622.1"/>
</dbReference>
<feature type="domain" description="SUN" evidence="8">
    <location>
        <begin position="128"/>
        <end position="298"/>
    </location>
</feature>
<dbReference type="SUPFAM" id="SSF49785">
    <property type="entry name" value="Galactose-binding domain-like"/>
    <property type="match status" value="1"/>
</dbReference>
<dbReference type="HOGENOM" id="CLU_011244_0_0_1"/>
<evidence type="ECO:0000256" key="2">
    <source>
        <dbReference type="ARBA" id="ARBA00022692"/>
    </source>
</evidence>
<evidence type="ECO:0000313" key="10">
    <source>
        <dbReference type="Proteomes" id="UP000006352"/>
    </source>
</evidence>
<dbReference type="FunCoup" id="J4H3S0">
    <property type="interactions" value="18"/>
</dbReference>
<dbReference type="InterPro" id="IPR012919">
    <property type="entry name" value="SUN_dom"/>
</dbReference>
<proteinExistence type="predicted"/>
<dbReference type="PROSITE" id="PS51469">
    <property type="entry name" value="SUN"/>
    <property type="match status" value="1"/>
</dbReference>
<keyword evidence="5" id="KW-0175">Coiled coil</keyword>
<evidence type="ECO:0000313" key="9">
    <source>
        <dbReference type="EMBL" id="CCM03729.1"/>
    </source>
</evidence>
<feature type="compositionally biased region" description="Polar residues" evidence="6">
    <location>
        <begin position="460"/>
        <end position="489"/>
    </location>
</feature>
<dbReference type="InParanoid" id="J4H3S0"/>
<feature type="compositionally biased region" description="Polar residues" evidence="6">
    <location>
        <begin position="123"/>
        <end position="132"/>
    </location>
</feature>
<feature type="region of interest" description="Disordered" evidence="6">
    <location>
        <begin position="379"/>
        <end position="417"/>
    </location>
</feature>
<dbReference type="GO" id="GO:0034975">
    <property type="term" value="P:protein folding in endoplasmic reticulum"/>
    <property type="evidence" value="ECO:0007669"/>
    <property type="project" value="TreeGrafter"/>
</dbReference>
<feature type="region of interest" description="Disordered" evidence="6">
    <location>
        <begin position="665"/>
        <end position="728"/>
    </location>
</feature>
<feature type="region of interest" description="Disordered" evidence="6">
    <location>
        <begin position="449"/>
        <end position="514"/>
    </location>
</feature>
<accession>J4H3S0</accession>
<feature type="coiled-coil region" evidence="5">
    <location>
        <begin position="567"/>
        <end position="601"/>
    </location>
</feature>
<feature type="compositionally biased region" description="Low complexity" evidence="6">
    <location>
        <begin position="84"/>
        <end position="96"/>
    </location>
</feature>
<evidence type="ECO:0000256" key="4">
    <source>
        <dbReference type="ARBA" id="ARBA00023136"/>
    </source>
</evidence>
<feature type="compositionally biased region" description="Basic and acidic residues" evidence="6">
    <location>
        <begin position="685"/>
        <end position="704"/>
    </location>
</feature>
<organism evidence="9 10">
    <name type="scientific">Fibroporia radiculosa</name>
    <dbReference type="NCBI Taxonomy" id="599839"/>
    <lineage>
        <taxon>Eukaryota</taxon>
        <taxon>Fungi</taxon>
        <taxon>Dikarya</taxon>
        <taxon>Basidiomycota</taxon>
        <taxon>Agaricomycotina</taxon>
        <taxon>Agaricomycetes</taxon>
        <taxon>Polyporales</taxon>
        <taxon>Fibroporiaceae</taxon>
        <taxon>Fibroporia</taxon>
    </lineage>
</organism>
<name>J4H3S0_9APHY</name>
<reference evidence="9 10" key="1">
    <citation type="journal article" date="2012" name="Appl. Environ. Microbiol.">
        <title>Short-read sequencing for genomic analysis of the brown rot fungus Fibroporia radiculosa.</title>
        <authorList>
            <person name="Tang J.D."/>
            <person name="Perkins A.D."/>
            <person name="Sonstegard T.S."/>
            <person name="Schroeder S.G."/>
            <person name="Burgess S.C."/>
            <person name="Diehl S.V."/>
        </authorList>
    </citation>
    <scope>NUCLEOTIDE SEQUENCE [LARGE SCALE GENOMIC DNA]</scope>
    <source>
        <strain evidence="9 10">TFFH 294</strain>
    </source>
</reference>
<protein>
    <recommendedName>
        <fullName evidence="8">SUN domain-containing protein</fullName>
    </recommendedName>
</protein>
<evidence type="ECO:0000259" key="8">
    <source>
        <dbReference type="PROSITE" id="PS51469"/>
    </source>
</evidence>
<dbReference type="PANTHER" id="PTHR12953">
    <property type="entry name" value="MEMBRANE PROTEIN CH1 RELATED"/>
    <property type="match status" value="1"/>
</dbReference>
<feature type="compositionally biased region" description="Low complexity" evidence="6">
    <location>
        <begin position="490"/>
        <end position="503"/>
    </location>
</feature>
<feature type="compositionally biased region" description="Polar residues" evidence="6">
    <location>
        <begin position="666"/>
        <end position="684"/>
    </location>
</feature>
<dbReference type="STRING" id="599839.J4H3S0"/>
<keyword evidence="2" id="KW-0812">Transmembrane</keyword>
<comment type="subcellular location">
    <subcellularLocation>
        <location evidence="1">Endomembrane system</location>
    </subcellularLocation>
</comment>
<feature type="compositionally biased region" description="Polar residues" evidence="6">
    <location>
        <begin position="385"/>
        <end position="397"/>
    </location>
</feature>
<dbReference type="Proteomes" id="UP000006352">
    <property type="component" value="Unassembled WGS sequence"/>
</dbReference>
<evidence type="ECO:0000256" key="3">
    <source>
        <dbReference type="ARBA" id="ARBA00022989"/>
    </source>
</evidence>
<feature type="signal peptide" evidence="7">
    <location>
        <begin position="1"/>
        <end position="22"/>
    </location>
</feature>
<dbReference type="InterPro" id="IPR045120">
    <property type="entry name" value="Suco/Slp1-like"/>
</dbReference>
<evidence type="ECO:0000256" key="6">
    <source>
        <dbReference type="SAM" id="MobiDB-lite"/>
    </source>
</evidence>
<dbReference type="OrthoDB" id="266334at2759"/>
<dbReference type="GO" id="GO:0016020">
    <property type="term" value="C:membrane"/>
    <property type="evidence" value="ECO:0007669"/>
    <property type="project" value="InterPro"/>
</dbReference>
<dbReference type="AlphaFoldDB" id="J4H3S0"/>
<keyword evidence="10" id="KW-1185">Reference proteome</keyword>
<sequence length="904" mass="98949">MFSCKLLSVCSIAALCVIQAVAAPSSSNDPFRNIALQKPRRAEPSVCCLTPLEPRDTTSQDDVLLSFEDWKAKRLGEAGDPVPSSSSRGNSRRQGNAGINGDGVLPLASGEVVGTGGPDKTHSTVSNGSQQDIVGANQPDDWLSPHFRIPITDRFNYASMDCSARVHTAHRSAKSPSLILSSKKDRYMLSPCAEQKQFVVVELCEDIMIDTVQLANFEFFSGVFKDFTVSVSKTYTPSEKGWTDAGTYRALNVRGVQSFHLPPTLRDFYRYIRVDFHTHYGNEYYCPVSLLRVYGLTHLEQWKWGEWEAESRARHSSEEANASSEAILVSSQAAHIPAGNSLFNVVDTERGTPQFITKAVIKDTQSSVCDPSSHDLLSDSMHVPTITSQPPAQFSDNSAHHDGLTISSRSGETETMNIDDHNLSHSEISYDGHASTDTPLDASAETLTTSLPASSSTSAIDSQDPSLSDTTTFPTNSTSHHLSRGTTRASSVSSPSLPSQYPSHPAPPPVTGGESIYRTIMNRLTALEANTTLYARYVEEQTAGVRELLTRLGEDIGRLEGIGKAQAQMYQRSIRDFDRQRRRLENEHRELLAKVGHLTDEVLLEKRLGIAQLCLLLAVLVFLALTRGSRGEHYRVPALGRPLTMRDWGRRTLSLSGDWVNRFRSRSPSTQSITSRTARPLKSTTTEKVEFPSHEVQTDVESPRYKRPHASPSNRKLGVRPRTPSSHRLPASRHFILHNRPVHHGAMHSTPIALPRPVMQRSSSGGMGLGYGSPAAVQKSAKHWARSAHLHEVKNPTTGRSTGDNCVQGIASSSRTELGRQSDVDHDLFGPQADVLVKSSQGEQHIHVSRCALPPLCMSGAHDLSTGCVQRRSESDADVSEGDGWVDTDADGSDLELCGTTHDA</sequence>
<evidence type="ECO:0000256" key="7">
    <source>
        <dbReference type="SAM" id="SignalP"/>
    </source>
</evidence>
<feature type="region of interest" description="Disordered" evidence="6">
    <location>
        <begin position="872"/>
        <end position="904"/>
    </location>
</feature>
<dbReference type="GO" id="GO:0012505">
    <property type="term" value="C:endomembrane system"/>
    <property type="evidence" value="ECO:0007669"/>
    <property type="project" value="UniProtKB-SubCell"/>
</dbReference>
<dbReference type="Pfam" id="PF07738">
    <property type="entry name" value="Sad1_UNC"/>
    <property type="match status" value="1"/>
</dbReference>
<dbReference type="GeneID" id="24098640"/>
<feature type="region of interest" description="Disordered" evidence="6">
    <location>
        <begin position="76"/>
        <end position="137"/>
    </location>
</feature>
<dbReference type="InterPro" id="IPR008979">
    <property type="entry name" value="Galactose-bd-like_sf"/>
</dbReference>
<keyword evidence="7" id="KW-0732">Signal</keyword>